<proteinExistence type="predicted"/>
<accession>A0A8S1NTJ7</accession>
<evidence type="ECO:0000313" key="2">
    <source>
        <dbReference type="EMBL" id="CAD8096607.1"/>
    </source>
</evidence>
<keyword evidence="1" id="KW-1133">Transmembrane helix</keyword>
<dbReference type="Proteomes" id="UP000692954">
    <property type="component" value="Unassembled WGS sequence"/>
</dbReference>
<evidence type="ECO:0000256" key="1">
    <source>
        <dbReference type="SAM" id="Phobius"/>
    </source>
</evidence>
<dbReference type="OrthoDB" id="289228at2759"/>
<feature type="transmembrane region" description="Helical" evidence="1">
    <location>
        <begin position="346"/>
        <end position="366"/>
    </location>
</feature>
<sequence>MQRDLFNLNNVYKLSVSQSNAVKLSKQLINMQSDKGDILSHDDDQAPILIISNIFKKTPLLSKIQENLLIKHQEINYLCQTQVNLWINNQQASRIQLYQSLLNLSVPRFSKCNAIKRIYIYEAELLYFKLKDRILFYLDILKKTKMKRNEKSMFLDSFLMESFSRYFRKQRIFQILYTPQIQNLFNKWSIIKQIGFNNTYHNKKIKLNSIHLLNRVQNNLAQVQEVAVMNIIEFGQMENNSKQVDLLKKIKRFKVGPYDIRIIQCLIIQDEIHLLNIDLIEVWNLKFSNLVQGTSYFKTTYQIHFGQDEQSINQNQLRVLIITLNQQQGRNDYISFKFIAFRGKMIYLYSLLLILVFEISSFQFIFGNYS</sequence>
<dbReference type="EMBL" id="CAJJDN010000066">
    <property type="protein sequence ID" value="CAD8096607.1"/>
    <property type="molecule type" value="Genomic_DNA"/>
</dbReference>
<keyword evidence="1" id="KW-0812">Transmembrane</keyword>
<reference evidence="2" key="1">
    <citation type="submission" date="2021-01" db="EMBL/GenBank/DDBJ databases">
        <authorList>
            <consortium name="Genoscope - CEA"/>
            <person name="William W."/>
        </authorList>
    </citation>
    <scope>NUCLEOTIDE SEQUENCE</scope>
</reference>
<name>A0A8S1NTJ7_9CILI</name>
<comment type="caution">
    <text evidence="2">The sequence shown here is derived from an EMBL/GenBank/DDBJ whole genome shotgun (WGS) entry which is preliminary data.</text>
</comment>
<keyword evidence="3" id="KW-1185">Reference proteome</keyword>
<gene>
    <name evidence="2" type="ORF">PSON_ATCC_30995.1.T0660259</name>
</gene>
<evidence type="ECO:0008006" key="4">
    <source>
        <dbReference type="Google" id="ProtNLM"/>
    </source>
</evidence>
<dbReference type="AlphaFoldDB" id="A0A8S1NTJ7"/>
<keyword evidence="1" id="KW-0472">Membrane</keyword>
<protein>
    <recommendedName>
        <fullName evidence="4">Transmembrane protein</fullName>
    </recommendedName>
</protein>
<evidence type="ECO:0000313" key="3">
    <source>
        <dbReference type="Proteomes" id="UP000692954"/>
    </source>
</evidence>
<organism evidence="2 3">
    <name type="scientific">Paramecium sonneborni</name>
    <dbReference type="NCBI Taxonomy" id="65129"/>
    <lineage>
        <taxon>Eukaryota</taxon>
        <taxon>Sar</taxon>
        <taxon>Alveolata</taxon>
        <taxon>Ciliophora</taxon>
        <taxon>Intramacronucleata</taxon>
        <taxon>Oligohymenophorea</taxon>
        <taxon>Peniculida</taxon>
        <taxon>Parameciidae</taxon>
        <taxon>Paramecium</taxon>
    </lineage>
</organism>